<proteinExistence type="predicted"/>
<dbReference type="EMBL" id="VSSQ01018740">
    <property type="protein sequence ID" value="MPM62195.1"/>
    <property type="molecule type" value="Genomic_DNA"/>
</dbReference>
<evidence type="ECO:0000313" key="2">
    <source>
        <dbReference type="EMBL" id="MPM62195.1"/>
    </source>
</evidence>
<evidence type="ECO:0000256" key="1">
    <source>
        <dbReference type="SAM" id="Phobius"/>
    </source>
</evidence>
<dbReference type="AlphaFoldDB" id="A0A645B9U0"/>
<gene>
    <name evidence="2" type="ORF">SDC9_109061</name>
</gene>
<keyword evidence="1" id="KW-1133">Transmembrane helix</keyword>
<sequence length="65" mass="7415">MPHVYIILCFVLLRNGHYVSGLRLILLIFNFVFLFGVCVVSLKIDLLTVALSFGFRLALWDKGKT</sequence>
<keyword evidence="1" id="KW-0812">Transmembrane</keyword>
<feature type="transmembrane region" description="Helical" evidence="1">
    <location>
        <begin position="31"/>
        <end position="59"/>
    </location>
</feature>
<protein>
    <submittedName>
        <fullName evidence="2">Uncharacterized protein</fullName>
    </submittedName>
</protein>
<reference evidence="2" key="1">
    <citation type="submission" date="2019-08" db="EMBL/GenBank/DDBJ databases">
        <authorList>
            <person name="Kucharzyk K."/>
            <person name="Murdoch R.W."/>
            <person name="Higgins S."/>
            <person name="Loffler F."/>
        </authorList>
    </citation>
    <scope>NUCLEOTIDE SEQUENCE</scope>
</reference>
<comment type="caution">
    <text evidence="2">The sequence shown here is derived from an EMBL/GenBank/DDBJ whole genome shotgun (WGS) entry which is preliminary data.</text>
</comment>
<name>A0A645B9U0_9ZZZZ</name>
<organism evidence="2">
    <name type="scientific">bioreactor metagenome</name>
    <dbReference type="NCBI Taxonomy" id="1076179"/>
    <lineage>
        <taxon>unclassified sequences</taxon>
        <taxon>metagenomes</taxon>
        <taxon>ecological metagenomes</taxon>
    </lineage>
</organism>
<keyword evidence="1" id="KW-0472">Membrane</keyword>
<accession>A0A645B9U0</accession>